<reference evidence="3" key="2">
    <citation type="submission" date="2021-01" db="EMBL/GenBank/DDBJ databases">
        <authorList>
            <person name="Lovell J.T."/>
            <person name="Bentley N."/>
            <person name="Bhattarai G."/>
            <person name="Jenkins J.W."/>
            <person name="Sreedasyam A."/>
            <person name="Alarcon Y."/>
            <person name="Bock C."/>
            <person name="Boston L."/>
            <person name="Carlson J."/>
            <person name="Cervantes K."/>
            <person name="Clermont K."/>
            <person name="Krom N."/>
            <person name="Kubenka K."/>
            <person name="Mamidi S."/>
            <person name="Mattison C."/>
            <person name="Monteros M."/>
            <person name="Pisani C."/>
            <person name="Plott C."/>
            <person name="Rajasekar S."/>
            <person name="Rhein H.S."/>
            <person name="Rohla C."/>
            <person name="Song M."/>
            <person name="Hilaire R.S."/>
            <person name="Shu S."/>
            <person name="Wells L."/>
            <person name="Wang X."/>
            <person name="Webber J."/>
            <person name="Heerema R.J."/>
            <person name="Klein P."/>
            <person name="Conner P."/>
            <person name="Grauke L."/>
            <person name="Grimwood J."/>
            <person name="Schmutz J."/>
            <person name="Randall J.J."/>
        </authorList>
    </citation>
    <scope>NUCLEOTIDE SEQUENCE</scope>
    <source>
        <tissue evidence="3">Leaf</tissue>
    </source>
</reference>
<reference evidence="2" key="1">
    <citation type="submission" date="2020-12" db="EMBL/GenBank/DDBJ databases">
        <title>WGS assembly of Carya illinoinensis cv. Pawnee.</title>
        <authorList>
            <person name="Platts A."/>
            <person name="Shu S."/>
            <person name="Wright S."/>
            <person name="Barry K."/>
            <person name="Edger P."/>
            <person name="Pires J.C."/>
            <person name="Schmutz J."/>
        </authorList>
    </citation>
    <scope>NUCLEOTIDE SEQUENCE</scope>
    <source>
        <tissue evidence="2">Leaf</tissue>
    </source>
</reference>
<protein>
    <submittedName>
        <fullName evidence="2">Uncharacterized protein</fullName>
    </submittedName>
</protein>
<evidence type="ECO:0000313" key="4">
    <source>
        <dbReference type="Proteomes" id="UP000811609"/>
    </source>
</evidence>
<organism evidence="2 4">
    <name type="scientific">Carya illinoinensis</name>
    <name type="common">Pecan</name>
    <dbReference type="NCBI Taxonomy" id="32201"/>
    <lineage>
        <taxon>Eukaryota</taxon>
        <taxon>Viridiplantae</taxon>
        <taxon>Streptophyta</taxon>
        <taxon>Embryophyta</taxon>
        <taxon>Tracheophyta</taxon>
        <taxon>Spermatophyta</taxon>
        <taxon>Magnoliopsida</taxon>
        <taxon>eudicotyledons</taxon>
        <taxon>Gunneridae</taxon>
        <taxon>Pentapetalae</taxon>
        <taxon>rosids</taxon>
        <taxon>fabids</taxon>
        <taxon>Fagales</taxon>
        <taxon>Juglandaceae</taxon>
        <taxon>Carya</taxon>
    </lineage>
</organism>
<keyword evidence="4" id="KW-1185">Reference proteome</keyword>
<dbReference type="EMBL" id="CM031825">
    <property type="protein sequence ID" value="KAG6733149.1"/>
    <property type="molecule type" value="Genomic_DNA"/>
</dbReference>
<keyword evidence="1" id="KW-0732">Signal</keyword>
<name>A0A8T1RQI8_CARIL</name>
<dbReference type="PANTHER" id="PTHR33509">
    <property type="entry name" value="LATE EMBRYOGENIS ABUNDANT PROTEIN 2-RELATED"/>
    <property type="match status" value="1"/>
</dbReference>
<feature type="signal peptide" evidence="1">
    <location>
        <begin position="1"/>
        <end position="21"/>
    </location>
</feature>
<evidence type="ECO:0000313" key="2">
    <source>
        <dbReference type="EMBL" id="KAG6668996.1"/>
    </source>
</evidence>
<gene>
    <name evidence="2" type="ORF">CIPAW_01G212100</name>
    <name evidence="3" type="ORF">I3842_01G212300</name>
</gene>
<dbReference type="Pfam" id="PF03242">
    <property type="entry name" value="LEA_3a"/>
    <property type="match status" value="1"/>
</dbReference>
<evidence type="ECO:0000313" key="3">
    <source>
        <dbReference type="EMBL" id="KAG6733149.1"/>
    </source>
</evidence>
<evidence type="ECO:0000256" key="1">
    <source>
        <dbReference type="SAM" id="SignalP"/>
    </source>
</evidence>
<dbReference type="InterPro" id="IPR004926">
    <property type="entry name" value="LEA_3a"/>
</dbReference>
<accession>A0A8T1RQI8</accession>
<dbReference type="OrthoDB" id="780319at2759"/>
<dbReference type="Proteomes" id="UP000811609">
    <property type="component" value="Chromosome 1"/>
</dbReference>
<dbReference type="AlphaFoldDB" id="A0A8T1RQI8"/>
<dbReference type="PANTHER" id="PTHR33509:SF21">
    <property type="entry name" value="OS02G0564600 PROTEIN"/>
    <property type="match status" value="1"/>
</dbReference>
<proteinExistence type="predicted"/>
<feature type="chain" id="PRO_5035773080" evidence="1">
    <location>
        <begin position="22"/>
        <end position="93"/>
    </location>
</feature>
<dbReference type="Proteomes" id="UP000811246">
    <property type="component" value="Chromosome 1"/>
</dbReference>
<sequence>MAKVPMISTLVLLMISRRSYSVRYSGECKCTASSDSDKECSRVWQCCGHGADDERNLFWMRHPKSGNWIPETHFDEIDVSELREKLLPKKKKP</sequence>
<comment type="caution">
    <text evidence="2">The sequence shown here is derived from an EMBL/GenBank/DDBJ whole genome shotgun (WGS) entry which is preliminary data.</text>
</comment>
<dbReference type="EMBL" id="CM031809">
    <property type="protein sequence ID" value="KAG6668996.1"/>
    <property type="molecule type" value="Genomic_DNA"/>
</dbReference>